<dbReference type="Proteomes" id="UP001213681">
    <property type="component" value="Unassembled WGS sequence"/>
</dbReference>
<organism evidence="1 2">
    <name type="scientific">Penicillium daleae</name>
    <dbReference type="NCBI Taxonomy" id="63821"/>
    <lineage>
        <taxon>Eukaryota</taxon>
        <taxon>Fungi</taxon>
        <taxon>Dikarya</taxon>
        <taxon>Ascomycota</taxon>
        <taxon>Pezizomycotina</taxon>
        <taxon>Eurotiomycetes</taxon>
        <taxon>Eurotiomycetidae</taxon>
        <taxon>Eurotiales</taxon>
        <taxon>Aspergillaceae</taxon>
        <taxon>Penicillium</taxon>
    </lineage>
</organism>
<dbReference type="EMBL" id="JAPVEA010000001">
    <property type="protein sequence ID" value="KAJ5464522.1"/>
    <property type="molecule type" value="Genomic_DNA"/>
</dbReference>
<gene>
    <name evidence="1" type="ORF">N7458_000208</name>
</gene>
<evidence type="ECO:0000313" key="1">
    <source>
        <dbReference type="EMBL" id="KAJ5464522.1"/>
    </source>
</evidence>
<dbReference type="AlphaFoldDB" id="A0AAD6CFV1"/>
<sequence>MQALEDFMEFTDEEKRLTKLIGYVRAANARWTFGEVAPFDYDAFMSASQEVSEPKELVQVHKSTYYSGRYH</sequence>
<protein>
    <submittedName>
        <fullName evidence="1">Uncharacterized protein</fullName>
    </submittedName>
</protein>
<evidence type="ECO:0000313" key="2">
    <source>
        <dbReference type="Proteomes" id="UP001213681"/>
    </source>
</evidence>
<keyword evidence="2" id="KW-1185">Reference proteome</keyword>
<dbReference type="GeneID" id="81593845"/>
<reference evidence="1" key="2">
    <citation type="journal article" date="2023" name="IMA Fungus">
        <title>Comparative genomic study of the Penicillium genus elucidates a diverse pangenome and 15 lateral gene transfer events.</title>
        <authorList>
            <person name="Petersen C."/>
            <person name="Sorensen T."/>
            <person name="Nielsen M.R."/>
            <person name="Sondergaard T.E."/>
            <person name="Sorensen J.L."/>
            <person name="Fitzpatrick D.A."/>
            <person name="Frisvad J.C."/>
            <person name="Nielsen K.L."/>
        </authorList>
    </citation>
    <scope>NUCLEOTIDE SEQUENCE</scope>
    <source>
        <strain evidence="1">IBT 16125</strain>
    </source>
</reference>
<reference evidence="1" key="1">
    <citation type="submission" date="2022-12" db="EMBL/GenBank/DDBJ databases">
        <authorList>
            <person name="Petersen C."/>
        </authorList>
    </citation>
    <scope>NUCLEOTIDE SEQUENCE</scope>
    <source>
        <strain evidence="1">IBT 16125</strain>
    </source>
</reference>
<comment type="caution">
    <text evidence="1">The sequence shown here is derived from an EMBL/GenBank/DDBJ whole genome shotgun (WGS) entry which is preliminary data.</text>
</comment>
<accession>A0AAD6CFV1</accession>
<name>A0AAD6CFV1_9EURO</name>
<proteinExistence type="predicted"/>
<dbReference type="RefSeq" id="XP_056771369.1">
    <property type="nucleotide sequence ID" value="XM_056903602.1"/>
</dbReference>